<gene>
    <name evidence="1" type="ORF">ALIPUT_00624</name>
</gene>
<name>B0MSM5_9BACT</name>
<proteinExistence type="predicted"/>
<sequence>MLKNRAGTAKNIALIYGGSEFLRIFAVHFGQWRLKFKPFIKGQKQ</sequence>
<dbReference type="AlphaFoldDB" id="B0MSM5"/>
<reference evidence="1" key="2">
    <citation type="submission" date="2013-09" db="EMBL/GenBank/DDBJ databases">
        <title>Draft genome sequence of Alistipes putredinis (DSM 17216).</title>
        <authorList>
            <person name="Sudarsanam P."/>
            <person name="Ley R."/>
            <person name="Guruge J."/>
            <person name="Turnbaugh P.J."/>
            <person name="Mahowald M."/>
            <person name="Liep D."/>
            <person name="Gordon J."/>
        </authorList>
    </citation>
    <scope>NUCLEOTIDE SEQUENCE</scope>
    <source>
        <strain evidence="1">DSM 17216</strain>
    </source>
</reference>
<reference evidence="1" key="1">
    <citation type="submission" date="2007-10" db="EMBL/GenBank/DDBJ databases">
        <authorList>
            <person name="Fulton L."/>
            <person name="Clifton S."/>
            <person name="Fulton B."/>
            <person name="Xu J."/>
            <person name="Minx P."/>
            <person name="Pepin K.H."/>
            <person name="Johnson M."/>
            <person name="Thiruvilangam P."/>
            <person name="Bhonagiri V."/>
            <person name="Nash W.E."/>
            <person name="Mardis E.R."/>
            <person name="Wilson R.K."/>
        </authorList>
    </citation>
    <scope>NUCLEOTIDE SEQUENCE [LARGE SCALE GENOMIC DNA]</scope>
    <source>
        <strain evidence="1">DSM 17216</strain>
    </source>
</reference>
<accession>B0MSM5</accession>
<evidence type="ECO:0000313" key="2">
    <source>
        <dbReference type="Proteomes" id="UP000005819"/>
    </source>
</evidence>
<organism evidence="1 2">
    <name type="scientific">Alistipes putredinis DSM 17216</name>
    <dbReference type="NCBI Taxonomy" id="445970"/>
    <lineage>
        <taxon>Bacteria</taxon>
        <taxon>Pseudomonadati</taxon>
        <taxon>Bacteroidota</taxon>
        <taxon>Bacteroidia</taxon>
        <taxon>Bacteroidales</taxon>
        <taxon>Rikenellaceae</taxon>
        <taxon>Alistipes</taxon>
    </lineage>
</organism>
<protein>
    <submittedName>
        <fullName evidence="1">Uncharacterized protein</fullName>
    </submittedName>
</protein>
<evidence type="ECO:0000313" key="1">
    <source>
        <dbReference type="EMBL" id="EDS04751.1"/>
    </source>
</evidence>
<dbReference type="Proteomes" id="UP000005819">
    <property type="component" value="Unassembled WGS sequence"/>
</dbReference>
<comment type="caution">
    <text evidence="1">The sequence shown here is derived from an EMBL/GenBank/DDBJ whole genome shotgun (WGS) entry which is preliminary data.</text>
</comment>
<dbReference type="HOGENOM" id="CLU_3195255_0_0_10"/>
<keyword evidence="2" id="KW-1185">Reference proteome</keyword>
<dbReference type="EMBL" id="ABFK02000016">
    <property type="protein sequence ID" value="EDS04751.1"/>
    <property type="molecule type" value="Genomic_DNA"/>
</dbReference>